<feature type="chain" id="PRO_5013174251" evidence="2">
    <location>
        <begin position="24"/>
        <end position="118"/>
    </location>
</feature>
<evidence type="ECO:0000313" key="3">
    <source>
        <dbReference type="EMBL" id="PFX29341.1"/>
    </source>
</evidence>
<reference evidence="4" key="1">
    <citation type="journal article" date="2017" name="bioRxiv">
        <title>Comparative analysis of the genomes of Stylophora pistillata and Acropora digitifera provides evidence for extensive differences between species of corals.</title>
        <authorList>
            <person name="Voolstra C.R."/>
            <person name="Li Y."/>
            <person name="Liew Y.J."/>
            <person name="Baumgarten S."/>
            <person name="Zoccola D."/>
            <person name="Flot J.-F."/>
            <person name="Tambutte S."/>
            <person name="Allemand D."/>
            <person name="Aranda M."/>
        </authorList>
    </citation>
    <scope>NUCLEOTIDE SEQUENCE [LARGE SCALE GENOMIC DNA]</scope>
</reference>
<feature type="signal peptide" evidence="2">
    <location>
        <begin position="1"/>
        <end position="23"/>
    </location>
</feature>
<keyword evidence="2" id="KW-0732">Signal</keyword>
<dbReference type="Proteomes" id="UP000225706">
    <property type="component" value="Unassembled WGS sequence"/>
</dbReference>
<evidence type="ECO:0000256" key="2">
    <source>
        <dbReference type="SAM" id="SignalP"/>
    </source>
</evidence>
<sequence length="118" mass="12866">MGLEVYALVILSSLALLAVAVDAQNDFGEESSGPKGEKLPWFNYEINNYLIYSLSKKPDQEPNDESADSLIAGIVEKILRESEISGVVIIPEFSTSSGERFLSSTQRSRKLPKSGGRA</sequence>
<accession>A0A2B4SHI7</accession>
<keyword evidence="4" id="KW-1185">Reference proteome</keyword>
<evidence type="ECO:0000313" key="4">
    <source>
        <dbReference type="Proteomes" id="UP000225706"/>
    </source>
</evidence>
<protein>
    <submittedName>
        <fullName evidence="3">Uncharacterized protein</fullName>
    </submittedName>
</protein>
<organism evidence="3 4">
    <name type="scientific">Stylophora pistillata</name>
    <name type="common">Smooth cauliflower coral</name>
    <dbReference type="NCBI Taxonomy" id="50429"/>
    <lineage>
        <taxon>Eukaryota</taxon>
        <taxon>Metazoa</taxon>
        <taxon>Cnidaria</taxon>
        <taxon>Anthozoa</taxon>
        <taxon>Hexacorallia</taxon>
        <taxon>Scleractinia</taxon>
        <taxon>Astrocoeniina</taxon>
        <taxon>Pocilloporidae</taxon>
        <taxon>Stylophora</taxon>
    </lineage>
</organism>
<comment type="caution">
    <text evidence="3">The sequence shown here is derived from an EMBL/GenBank/DDBJ whole genome shotgun (WGS) entry which is preliminary data.</text>
</comment>
<dbReference type="AlphaFoldDB" id="A0A2B4SHI7"/>
<dbReference type="EMBL" id="LSMT01000067">
    <property type="protein sequence ID" value="PFX29341.1"/>
    <property type="molecule type" value="Genomic_DNA"/>
</dbReference>
<proteinExistence type="predicted"/>
<name>A0A2B4SHI7_STYPI</name>
<evidence type="ECO:0000256" key="1">
    <source>
        <dbReference type="SAM" id="MobiDB-lite"/>
    </source>
</evidence>
<feature type="region of interest" description="Disordered" evidence="1">
    <location>
        <begin position="99"/>
        <end position="118"/>
    </location>
</feature>
<gene>
    <name evidence="3" type="ORF">AWC38_SpisGene5882</name>
</gene>